<name>A0A0V1LMT5_9BILA</name>
<keyword evidence="2" id="KW-1185">Reference proteome</keyword>
<reference evidence="1 2" key="1">
    <citation type="submission" date="2015-05" db="EMBL/GenBank/DDBJ databases">
        <title>Evolution of Trichinella species and genotypes.</title>
        <authorList>
            <person name="Korhonen P.K."/>
            <person name="Edoardo P."/>
            <person name="Giuseppe L.R."/>
            <person name="Gasser R.B."/>
        </authorList>
    </citation>
    <scope>NUCLEOTIDE SEQUENCE [LARGE SCALE GENOMIC DNA]</scope>
    <source>
        <strain evidence="1">ISS10</strain>
    </source>
</reference>
<comment type="caution">
    <text evidence="1">The sequence shown here is derived from an EMBL/GenBank/DDBJ whole genome shotgun (WGS) entry which is preliminary data.</text>
</comment>
<proteinExistence type="predicted"/>
<dbReference type="EMBL" id="JYDW01000025">
    <property type="protein sequence ID" value="KRZ60800.1"/>
    <property type="molecule type" value="Genomic_DNA"/>
</dbReference>
<dbReference type="AlphaFoldDB" id="A0A0V1LMT5"/>
<dbReference type="Proteomes" id="UP000054721">
    <property type="component" value="Unassembled WGS sequence"/>
</dbReference>
<protein>
    <submittedName>
        <fullName evidence="1">Uncharacterized protein</fullName>
    </submittedName>
</protein>
<accession>A0A0V1LMT5</accession>
<gene>
    <name evidence="1" type="ORF">T02_6363</name>
</gene>
<evidence type="ECO:0000313" key="2">
    <source>
        <dbReference type="Proteomes" id="UP000054721"/>
    </source>
</evidence>
<organism evidence="1 2">
    <name type="scientific">Trichinella nativa</name>
    <dbReference type="NCBI Taxonomy" id="6335"/>
    <lineage>
        <taxon>Eukaryota</taxon>
        <taxon>Metazoa</taxon>
        <taxon>Ecdysozoa</taxon>
        <taxon>Nematoda</taxon>
        <taxon>Enoplea</taxon>
        <taxon>Dorylaimia</taxon>
        <taxon>Trichinellida</taxon>
        <taxon>Trichinellidae</taxon>
        <taxon>Trichinella</taxon>
    </lineage>
</organism>
<sequence length="191" mass="22537">MAYICSTNYLSEIFFNFHYNAFYYGGIVCDGDLFVTLQKKQEIEGDYILVRLDPHIILLKRKKGSHFLVKFVCLCSVFFENCVQFSKNIFYKPLEQKRRKFNATAFKSHRIEHTDLIIKKNNLIPLPHCFSVRRIKQALYVAEKFCLLLQVQKSSNLFARPSIFKELAIQKRAVSKVDHDFKLRFVTAKHK</sequence>
<evidence type="ECO:0000313" key="1">
    <source>
        <dbReference type="EMBL" id="KRZ60800.1"/>
    </source>
</evidence>